<feature type="transmembrane region" description="Helical" evidence="6">
    <location>
        <begin position="360"/>
        <end position="379"/>
    </location>
</feature>
<dbReference type="OrthoDB" id="1495589at2"/>
<comment type="caution">
    <text evidence="7">The sequence shown here is derived from an EMBL/GenBank/DDBJ whole genome shotgun (WGS) entry which is preliminary data.</text>
</comment>
<dbReference type="GO" id="GO:0005886">
    <property type="term" value="C:plasma membrane"/>
    <property type="evidence" value="ECO:0007669"/>
    <property type="project" value="UniProtKB-SubCell"/>
</dbReference>
<dbReference type="eggNOG" id="COG2244">
    <property type="taxonomic scope" value="Bacteria"/>
</dbReference>
<feature type="transmembrane region" description="Helical" evidence="6">
    <location>
        <begin position="152"/>
        <end position="171"/>
    </location>
</feature>
<dbReference type="EMBL" id="AMSG01000021">
    <property type="protein sequence ID" value="EKF54444.1"/>
    <property type="molecule type" value="Genomic_DNA"/>
</dbReference>
<name>K2PSD6_9FLAO</name>
<dbReference type="InterPro" id="IPR050833">
    <property type="entry name" value="Poly_Biosynth_Transport"/>
</dbReference>
<feature type="transmembrane region" description="Helical" evidence="6">
    <location>
        <begin position="82"/>
        <end position="104"/>
    </location>
</feature>
<reference evidence="7 8" key="1">
    <citation type="journal article" date="2012" name="J. Bacteriol.">
        <title>Genome Sequence of Galbibacter marinum Type Strain ck-I2-15.</title>
        <authorList>
            <person name="Lai Q."/>
            <person name="Li C."/>
            <person name="Shao Z."/>
        </authorList>
    </citation>
    <scope>NUCLEOTIDE SEQUENCE [LARGE SCALE GENOMIC DNA]</scope>
    <source>
        <strain evidence="8">ck-I2-15</strain>
    </source>
</reference>
<keyword evidence="8" id="KW-1185">Reference proteome</keyword>
<comment type="subcellular location">
    <subcellularLocation>
        <location evidence="1">Cell membrane</location>
        <topology evidence="1">Multi-pass membrane protein</topology>
    </subcellularLocation>
</comment>
<evidence type="ECO:0000256" key="5">
    <source>
        <dbReference type="ARBA" id="ARBA00023136"/>
    </source>
</evidence>
<evidence type="ECO:0000256" key="3">
    <source>
        <dbReference type="ARBA" id="ARBA00022692"/>
    </source>
</evidence>
<feature type="transmembrane region" description="Helical" evidence="6">
    <location>
        <begin position="385"/>
        <end position="408"/>
    </location>
</feature>
<evidence type="ECO:0000313" key="7">
    <source>
        <dbReference type="EMBL" id="EKF54444.1"/>
    </source>
</evidence>
<dbReference type="STRING" id="555500.I215_12468"/>
<dbReference type="AlphaFoldDB" id="K2PSD6"/>
<feature type="transmembrane region" description="Helical" evidence="6">
    <location>
        <begin position="116"/>
        <end position="140"/>
    </location>
</feature>
<evidence type="ECO:0000256" key="1">
    <source>
        <dbReference type="ARBA" id="ARBA00004651"/>
    </source>
</evidence>
<keyword evidence="4 6" id="KW-1133">Transmembrane helix</keyword>
<dbReference type="Pfam" id="PF01943">
    <property type="entry name" value="Polysacc_synt"/>
    <property type="match status" value="1"/>
</dbReference>
<keyword evidence="5 6" id="KW-0472">Membrane</keyword>
<feature type="transmembrane region" description="Helical" evidence="6">
    <location>
        <begin position="296"/>
        <end position="317"/>
    </location>
</feature>
<sequence>MKEINLLKNISGFAFFNVLNSTIPFLLLPVLTAYLSPEHYGVVDIFYNTTLIITPVIGLCVVQSIGRFYFEKIVLSKFVSTVLVILLSSGLIITALSLVFNIVFEDYLLSYDIPPYLIFLAFLYTLFTQISEILLALWRVSYKVAHFGIFRVSKTALDLGLSIFLIVSLGYGWQGRIYPQVVVAFIFAAIALYLLFRLGYLDGLKADKTYKKEALSYSVPLIFHTFGGYVINFSDRFFILLMLSMSDVGIYSVAYQIGMVISLVQNSFNQAWVPFFFQKLNENTPASKRKIVQITYIYIAFLIVMTLLIYLLIPVIYKYFINESYSDGASLIIWVLLGFLFNGIYKMLVNFLFYDKRTRLVAVLSISSASLNIVLNYFLIKFNGITGAAQATMLTFLFFMLVILYVTLKSYKMPWNLK</sequence>
<dbReference type="PANTHER" id="PTHR30250:SF11">
    <property type="entry name" value="O-ANTIGEN TRANSPORTER-RELATED"/>
    <property type="match status" value="1"/>
</dbReference>
<feature type="transmembrane region" description="Helical" evidence="6">
    <location>
        <begin position="329"/>
        <end position="348"/>
    </location>
</feature>
<feature type="transmembrane region" description="Helical" evidence="6">
    <location>
        <begin position="12"/>
        <end position="34"/>
    </location>
</feature>
<evidence type="ECO:0000256" key="6">
    <source>
        <dbReference type="SAM" id="Phobius"/>
    </source>
</evidence>
<feature type="transmembrane region" description="Helical" evidence="6">
    <location>
        <begin position="46"/>
        <end position="70"/>
    </location>
</feature>
<keyword evidence="2" id="KW-1003">Cell membrane</keyword>
<dbReference type="Proteomes" id="UP000007364">
    <property type="component" value="Unassembled WGS sequence"/>
</dbReference>
<protein>
    <submittedName>
        <fullName evidence="7">Polysaccharide biosynthesis protein</fullName>
    </submittedName>
</protein>
<proteinExistence type="predicted"/>
<accession>K2PSD6</accession>
<feature type="transmembrane region" description="Helical" evidence="6">
    <location>
        <begin position="215"/>
        <end position="231"/>
    </location>
</feature>
<evidence type="ECO:0000256" key="4">
    <source>
        <dbReference type="ARBA" id="ARBA00022989"/>
    </source>
</evidence>
<dbReference type="PANTHER" id="PTHR30250">
    <property type="entry name" value="PST FAMILY PREDICTED COLANIC ACID TRANSPORTER"/>
    <property type="match status" value="1"/>
</dbReference>
<dbReference type="InterPro" id="IPR002797">
    <property type="entry name" value="Polysacc_synth"/>
</dbReference>
<feature type="transmembrane region" description="Helical" evidence="6">
    <location>
        <begin position="177"/>
        <end position="195"/>
    </location>
</feature>
<organism evidence="7 8">
    <name type="scientific">Galbibacter marinus</name>
    <dbReference type="NCBI Taxonomy" id="555500"/>
    <lineage>
        <taxon>Bacteria</taxon>
        <taxon>Pseudomonadati</taxon>
        <taxon>Bacteroidota</taxon>
        <taxon>Flavobacteriia</taxon>
        <taxon>Flavobacteriales</taxon>
        <taxon>Flavobacteriaceae</taxon>
        <taxon>Galbibacter</taxon>
    </lineage>
</organism>
<evidence type="ECO:0000313" key="8">
    <source>
        <dbReference type="Proteomes" id="UP000007364"/>
    </source>
</evidence>
<dbReference type="RefSeq" id="WP_008992332.1">
    <property type="nucleotide sequence ID" value="NZ_AMSG01000021.1"/>
</dbReference>
<gene>
    <name evidence="7" type="ORF">I215_12468</name>
</gene>
<keyword evidence="3 6" id="KW-0812">Transmembrane</keyword>
<evidence type="ECO:0000256" key="2">
    <source>
        <dbReference type="ARBA" id="ARBA00022475"/>
    </source>
</evidence>